<dbReference type="InterPro" id="IPR015648">
    <property type="entry name" value="Transcrpt_fac_DP"/>
</dbReference>
<evidence type="ECO:0000256" key="3">
    <source>
        <dbReference type="ARBA" id="ARBA00010940"/>
    </source>
</evidence>
<evidence type="ECO:0000313" key="15">
    <source>
        <dbReference type="EMBL" id="KAK4551424.1"/>
    </source>
</evidence>
<evidence type="ECO:0000256" key="10">
    <source>
        <dbReference type="ARBA" id="ARBA00023306"/>
    </source>
</evidence>
<evidence type="ECO:0000256" key="9">
    <source>
        <dbReference type="ARBA" id="ARBA00023242"/>
    </source>
</evidence>
<dbReference type="SMART" id="SM01372">
    <property type="entry name" value="E2F_TDP"/>
    <property type="match status" value="1"/>
</dbReference>
<comment type="similarity">
    <text evidence="3 11">Belongs to the E2F/DP family.</text>
</comment>
<evidence type="ECO:0000256" key="6">
    <source>
        <dbReference type="ARBA" id="ARBA00023054"/>
    </source>
</evidence>
<evidence type="ECO:0000256" key="5">
    <source>
        <dbReference type="ARBA" id="ARBA00023015"/>
    </source>
</evidence>
<name>A0AAN7DVP9_QUERU</name>
<dbReference type="SMART" id="SM01138">
    <property type="entry name" value="DP"/>
    <property type="match status" value="1"/>
</dbReference>
<dbReference type="GO" id="GO:0005737">
    <property type="term" value="C:cytoplasm"/>
    <property type="evidence" value="ECO:0007669"/>
    <property type="project" value="UniProtKB-SubCell"/>
</dbReference>
<dbReference type="SUPFAM" id="SSF46785">
    <property type="entry name" value="Winged helix' DNA-binding domain"/>
    <property type="match status" value="1"/>
</dbReference>
<dbReference type="InterPro" id="IPR037241">
    <property type="entry name" value="E2F-DP_heterodim"/>
</dbReference>
<comment type="subcellular location">
    <subcellularLocation>
        <location evidence="2">Cytoplasm</location>
    </subcellularLocation>
    <subcellularLocation>
        <location evidence="1 11">Nucleus</location>
    </subcellularLocation>
</comment>
<feature type="region of interest" description="Disordered" evidence="12">
    <location>
        <begin position="215"/>
        <end position="249"/>
    </location>
</feature>
<dbReference type="GO" id="GO:0000977">
    <property type="term" value="F:RNA polymerase II transcription regulatory region sequence-specific DNA binding"/>
    <property type="evidence" value="ECO:0007669"/>
    <property type="project" value="TreeGrafter"/>
</dbReference>
<gene>
    <name evidence="15" type="ORF">RGQ29_032370</name>
</gene>
<organism evidence="15 16">
    <name type="scientific">Quercus rubra</name>
    <name type="common">Northern red oak</name>
    <name type="synonym">Quercus borealis</name>
    <dbReference type="NCBI Taxonomy" id="3512"/>
    <lineage>
        <taxon>Eukaryota</taxon>
        <taxon>Viridiplantae</taxon>
        <taxon>Streptophyta</taxon>
        <taxon>Embryophyta</taxon>
        <taxon>Tracheophyta</taxon>
        <taxon>Spermatophyta</taxon>
        <taxon>Magnoliopsida</taxon>
        <taxon>eudicotyledons</taxon>
        <taxon>Gunneridae</taxon>
        <taxon>Pentapetalae</taxon>
        <taxon>rosids</taxon>
        <taxon>fabids</taxon>
        <taxon>Fagales</taxon>
        <taxon>Fagaceae</taxon>
        <taxon>Quercus</taxon>
    </lineage>
</organism>
<accession>A0AAN7DVP9</accession>
<evidence type="ECO:0000256" key="11">
    <source>
        <dbReference type="RuleBase" id="RU003796"/>
    </source>
</evidence>
<feature type="domain" description="Transcription factor DP C-terminal" evidence="13">
    <location>
        <begin position="105"/>
        <end position="246"/>
    </location>
</feature>
<dbReference type="InterPro" id="IPR014889">
    <property type="entry name" value="Transc_factor_DP_C"/>
</dbReference>
<dbReference type="AlphaFoldDB" id="A0AAN7DVP9"/>
<keyword evidence="8 11" id="KW-0804">Transcription</keyword>
<dbReference type="PANTHER" id="PTHR12548">
    <property type="entry name" value="TRANSCRIPTION FACTOR DP"/>
    <property type="match status" value="1"/>
</dbReference>
<dbReference type="InterPro" id="IPR036390">
    <property type="entry name" value="WH_DNA-bd_sf"/>
</dbReference>
<keyword evidence="7 11" id="KW-0238">DNA-binding</keyword>
<evidence type="ECO:0000313" key="16">
    <source>
        <dbReference type="Proteomes" id="UP001324115"/>
    </source>
</evidence>
<dbReference type="EMBL" id="JAXUIC010000068">
    <property type="protein sequence ID" value="KAK4551424.1"/>
    <property type="molecule type" value="Genomic_DNA"/>
</dbReference>
<reference evidence="15 16" key="1">
    <citation type="journal article" date="2023" name="G3 (Bethesda)">
        <title>A haplotype-resolved chromosome-scale genome for Quercus rubra L. provides insights into the genetics of adaptive traits for red oak species.</title>
        <authorList>
            <person name="Kapoor B."/>
            <person name="Jenkins J."/>
            <person name="Schmutz J."/>
            <person name="Zhebentyayeva T."/>
            <person name="Kuelheim C."/>
            <person name="Coggeshall M."/>
            <person name="Heim C."/>
            <person name="Lasky J.R."/>
            <person name="Leites L."/>
            <person name="Islam-Faridi N."/>
            <person name="Romero-Severson J."/>
            <person name="DeLeo V.L."/>
            <person name="Lucas S.M."/>
            <person name="Lazic D."/>
            <person name="Gailing O."/>
            <person name="Carlson J."/>
            <person name="Staton M."/>
        </authorList>
    </citation>
    <scope>NUCLEOTIDE SEQUENCE [LARGE SCALE GENOMIC DNA]</scope>
    <source>
        <strain evidence="15">Pseudo-F2</strain>
    </source>
</reference>
<dbReference type="PIRSF" id="PIRSF009404">
    <property type="entry name" value="Transcription_factor_DP"/>
    <property type="match status" value="1"/>
</dbReference>
<sequence>MPAMQLLKAKKKRESRIIGGGLRQFSVIVCQKLQSKVRTTYNQVADEIIADFAGTHSDTIVPLESDEKNIRRRVYDALNVLMAMDIIARDKKEIWWKGLPETNMKDLEELKALRAEMMNRIGKKVAYMKDIEEQIVGLQNLMARNRQLLECGSASPEGRFSLPFLLVQTTPHATVEIEISEDMQLVHFDFNSSPFSLHDDASVLKMMRYNQQPECRDVSPSSFMQSSSSSGTSQGPKPFHWNSETHSLR</sequence>
<dbReference type="Pfam" id="PF08781">
    <property type="entry name" value="DP"/>
    <property type="match status" value="1"/>
</dbReference>
<dbReference type="FunFam" id="1.10.10.10:FF:000187">
    <property type="entry name" value="Transcription factor-like protein DPB"/>
    <property type="match status" value="1"/>
</dbReference>
<dbReference type="GO" id="GO:0051726">
    <property type="term" value="P:regulation of cell cycle"/>
    <property type="evidence" value="ECO:0007669"/>
    <property type="project" value="InterPro"/>
</dbReference>
<dbReference type="Gene3D" id="1.20.140.80">
    <property type="entry name" value="Transcription factor DP"/>
    <property type="match status" value="1"/>
</dbReference>
<dbReference type="PANTHER" id="PTHR12548:SF19">
    <property type="entry name" value="TRANSCRIPTION FACTOR-LIKE PROTEIN DPA"/>
    <property type="match status" value="1"/>
</dbReference>
<dbReference type="GO" id="GO:0000981">
    <property type="term" value="F:DNA-binding transcription factor activity, RNA polymerase II-specific"/>
    <property type="evidence" value="ECO:0007669"/>
    <property type="project" value="TreeGrafter"/>
</dbReference>
<dbReference type="Gene3D" id="1.10.10.10">
    <property type="entry name" value="Winged helix-like DNA-binding domain superfamily/Winged helix DNA-binding domain"/>
    <property type="match status" value="1"/>
</dbReference>
<dbReference type="InterPro" id="IPR036388">
    <property type="entry name" value="WH-like_DNA-bd_sf"/>
</dbReference>
<protein>
    <submittedName>
        <fullName evidence="15">Uncharacterized protein</fullName>
    </submittedName>
</protein>
<evidence type="ECO:0000256" key="2">
    <source>
        <dbReference type="ARBA" id="ARBA00004496"/>
    </source>
</evidence>
<evidence type="ECO:0000256" key="4">
    <source>
        <dbReference type="ARBA" id="ARBA00022490"/>
    </source>
</evidence>
<evidence type="ECO:0000256" key="12">
    <source>
        <dbReference type="SAM" id="MobiDB-lite"/>
    </source>
</evidence>
<dbReference type="GO" id="GO:0070176">
    <property type="term" value="C:DRM complex"/>
    <property type="evidence" value="ECO:0007669"/>
    <property type="project" value="UniProtKB-ARBA"/>
</dbReference>
<keyword evidence="16" id="KW-1185">Reference proteome</keyword>
<keyword evidence="10" id="KW-0131">Cell cycle</keyword>
<evidence type="ECO:0000259" key="14">
    <source>
        <dbReference type="SMART" id="SM01372"/>
    </source>
</evidence>
<comment type="caution">
    <text evidence="15">The sequence shown here is derived from an EMBL/GenBank/DDBJ whole genome shotgun (WGS) entry which is preliminary data.</text>
</comment>
<dbReference type="CDD" id="cd14458">
    <property type="entry name" value="DP_DD"/>
    <property type="match status" value="1"/>
</dbReference>
<evidence type="ECO:0000256" key="8">
    <source>
        <dbReference type="ARBA" id="ARBA00023163"/>
    </source>
</evidence>
<evidence type="ECO:0000256" key="7">
    <source>
        <dbReference type="ARBA" id="ARBA00023125"/>
    </source>
</evidence>
<keyword evidence="9 11" id="KW-0539">Nucleus</keyword>
<dbReference type="SUPFAM" id="SSF144074">
    <property type="entry name" value="E2F-DP heterodimerization region"/>
    <property type="match status" value="1"/>
</dbReference>
<dbReference type="InterPro" id="IPR038168">
    <property type="entry name" value="TF_DP_C_sf"/>
</dbReference>
<feature type="domain" description="E2F/DP family winged-helix DNA-binding" evidence="14">
    <location>
        <begin position="17"/>
        <end position="98"/>
    </location>
</feature>
<feature type="compositionally biased region" description="Low complexity" evidence="12">
    <location>
        <begin position="219"/>
        <end position="233"/>
    </location>
</feature>
<keyword evidence="4" id="KW-0963">Cytoplasm</keyword>
<keyword evidence="6" id="KW-0175">Coiled coil</keyword>
<proteinExistence type="inferred from homology"/>
<evidence type="ECO:0000256" key="1">
    <source>
        <dbReference type="ARBA" id="ARBA00004123"/>
    </source>
</evidence>
<dbReference type="Pfam" id="PF02319">
    <property type="entry name" value="WHD_E2F_TDP"/>
    <property type="match status" value="1"/>
</dbReference>
<keyword evidence="5 11" id="KW-0805">Transcription regulation</keyword>
<dbReference type="Proteomes" id="UP001324115">
    <property type="component" value="Unassembled WGS sequence"/>
</dbReference>
<dbReference type="InterPro" id="IPR003316">
    <property type="entry name" value="E2F_WHTH_DNA-bd_dom"/>
</dbReference>
<evidence type="ECO:0000259" key="13">
    <source>
        <dbReference type="SMART" id="SM01138"/>
    </source>
</evidence>